<sequence length="513" mass="58592">MKCVQYFVLVAIALVLTACPVKNERIPKKVLPIELPQLERSIVQIPLVLKSKDLKRAFYQQFPNPILKGKTKELKLKLSGKKKAADKNFLDKLASPLLKWVDKNFYVSSKVAYELDLSNYDFWFEGDRFYADVLLDARTNVVLRNEANLLNENLQLNGDLNCPMQVRVVLNGKIELTESAEIKVLLNEDDARIKFQKVCSSQAIKNIDLPELLRPILEPVKKRISKEINKIITQQLQRVLNSDQTSGYLNFKEKINTTAQQLGKAYEISKGIWLIPKVEQVFVSPVYGVGKGDENRLELCIGIQGKPVVLMSEKAPKTVVPSTVNFAVRRYPSGTRVYVNGSVSLAYAAKEVQTFLKDYVDKNYAKHGYTIGNVSIYPNGNRAAVAIEVLKVKNERLKAVLYLSGIPKYSVPQQEVYLEDLKFTTESKNIILKVGEWLMHPKIMKQLEENIRFDISNELKELQEELKFFRVAEDLGTLTGRFNYVNVSEVFISEHNFEVYLKARGDLSFDLEW</sequence>
<evidence type="ECO:0008006" key="2">
    <source>
        <dbReference type="Google" id="ProtNLM"/>
    </source>
</evidence>
<evidence type="ECO:0000313" key="1">
    <source>
        <dbReference type="EMBL" id="CAA6799794.1"/>
    </source>
</evidence>
<organism evidence="1">
    <name type="scientific">uncultured Aureispira sp</name>
    <dbReference type="NCBI Taxonomy" id="1331704"/>
    <lineage>
        <taxon>Bacteria</taxon>
        <taxon>Pseudomonadati</taxon>
        <taxon>Bacteroidota</taxon>
        <taxon>Saprospiria</taxon>
        <taxon>Saprospirales</taxon>
        <taxon>Saprospiraceae</taxon>
        <taxon>Aureispira</taxon>
        <taxon>environmental samples</taxon>
    </lineage>
</organism>
<proteinExistence type="predicted"/>
<dbReference type="EMBL" id="CACVAQ010000045">
    <property type="protein sequence ID" value="CAA6799794.1"/>
    <property type="molecule type" value="Genomic_DNA"/>
</dbReference>
<dbReference type="AlphaFoldDB" id="A0A6S6SA22"/>
<reference evidence="1" key="1">
    <citation type="submission" date="2020-01" db="EMBL/GenBank/DDBJ databases">
        <authorList>
            <person name="Meier V. D."/>
            <person name="Meier V D."/>
        </authorList>
    </citation>
    <scope>NUCLEOTIDE SEQUENCE</scope>
    <source>
        <strain evidence="1">HLG_WM_MAG_10</strain>
    </source>
</reference>
<accession>A0A6S6SA22</accession>
<dbReference type="PROSITE" id="PS51257">
    <property type="entry name" value="PROKAR_LIPOPROTEIN"/>
    <property type="match status" value="1"/>
</dbReference>
<dbReference type="InterPro" id="IPR025515">
    <property type="entry name" value="DUF4403"/>
</dbReference>
<name>A0A6S6SA22_9BACT</name>
<protein>
    <recommendedName>
        <fullName evidence="2">DUF4403 family protein</fullName>
    </recommendedName>
</protein>
<gene>
    <name evidence="1" type="ORF">HELGO_WM29749</name>
</gene>
<dbReference type="Pfam" id="PF14356">
    <property type="entry name" value="DUF4403"/>
    <property type="match status" value="1"/>
</dbReference>